<dbReference type="Proteomes" id="UP000070383">
    <property type="component" value="Unassembled WGS sequence"/>
</dbReference>
<accession>A0A133KGP2</accession>
<dbReference type="PATRIC" id="fig|33036.3.peg.613"/>
<sequence length="60" mass="7092">MTEKKKRYTSNPRNISVSIRVTKEEKQRLDDLADRLELTLTDTLLEGVKALDEKYRLLKK</sequence>
<dbReference type="EMBL" id="LRPM01000022">
    <property type="protein sequence ID" value="KWZ78604.1"/>
    <property type="molecule type" value="Genomic_DNA"/>
</dbReference>
<evidence type="ECO:0000313" key="1">
    <source>
        <dbReference type="EMBL" id="KWZ78604.1"/>
    </source>
</evidence>
<protein>
    <recommendedName>
        <fullName evidence="3">Toxin-antitoxin system, antitoxin component, ribbon-helix-helix domain protein</fullName>
    </recommendedName>
</protein>
<reference evidence="2" key="1">
    <citation type="submission" date="2016-01" db="EMBL/GenBank/DDBJ databases">
        <authorList>
            <person name="Mitreva M."/>
            <person name="Pepin K.H."/>
            <person name="Mihindukulasuriya K.A."/>
            <person name="Fulton R."/>
            <person name="Fronick C."/>
            <person name="O'Laughlin M."/>
            <person name="Miner T."/>
            <person name="Herter B."/>
            <person name="Rosa B.A."/>
            <person name="Cordes M."/>
            <person name="Tomlinson C."/>
            <person name="Wollam A."/>
            <person name="Palsikar V.B."/>
            <person name="Mardis E.R."/>
            <person name="Wilson R.K."/>
        </authorList>
    </citation>
    <scope>NUCLEOTIDE SEQUENCE [LARGE SCALE GENOMIC DNA]</scope>
    <source>
        <strain evidence="2">MJR8151</strain>
    </source>
</reference>
<keyword evidence="2" id="KW-1185">Reference proteome</keyword>
<evidence type="ECO:0008006" key="3">
    <source>
        <dbReference type="Google" id="ProtNLM"/>
    </source>
</evidence>
<dbReference type="RefSeq" id="WP_060929146.1">
    <property type="nucleotide sequence ID" value="NZ_KQ955265.1"/>
</dbReference>
<evidence type="ECO:0000313" key="2">
    <source>
        <dbReference type="Proteomes" id="UP000070383"/>
    </source>
</evidence>
<organism evidence="1 2">
    <name type="scientific">Anaerococcus tetradius</name>
    <dbReference type="NCBI Taxonomy" id="33036"/>
    <lineage>
        <taxon>Bacteria</taxon>
        <taxon>Bacillati</taxon>
        <taxon>Bacillota</taxon>
        <taxon>Tissierellia</taxon>
        <taxon>Tissierellales</taxon>
        <taxon>Peptoniphilaceae</taxon>
        <taxon>Anaerococcus</taxon>
    </lineage>
</organism>
<dbReference type="AlphaFoldDB" id="A0A133KGP2"/>
<proteinExistence type="predicted"/>
<name>A0A133KGP2_9FIRM</name>
<comment type="caution">
    <text evidence="1">The sequence shown here is derived from an EMBL/GenBank/DDBJ whole genome shotgun (WGS) entry which is preliminary data.</text>
</comment>
<gene>
    <name evidence="1" type="ORF">HMPREF3200_00616</name>
</gene>